<evidence type="ECO:0000259" key="1">
    <source>
        <dbReference type="Pfam" id="PF18904"/>
    </source>
</evidence>
<evidence type="ECO:0000313" key="3">
    <source>
        <dbReference type="Proteomes" id="UP000034611"/>
    </source>
</evidence>
<dbReference type="Proteomes" id="UP000034611">
    <property type="component" value="Unassembled WGS sequence"/>
</dbReference>
<protein>
    <recommendedName>
        <fullName evidence="1">DUF5660 domain-containing protein</fullName>
    </recommendedName>
</protein>
<gene>
    <name evidence="2" type="ORF">UV56_C0026G0002</name>
</gene>
<evidence type="ECO:0000313" key="2">
    <source>
        <dbReference type="EMBL" id="KKS80145.1"/>
    </source>
</evidence>
<dbReference type="AlphaFoldDB" id="A0A0G1C3B9"/>
<reference evidence="2 3" key="1">
    <citation type="journal article" date="2015" name="Nature">
        <title>rRNA introns, odd ribosomes, and small enigmatic genomes across a large radiation of phyla.</title>
        <authorList>
            <person name="Brown C.T."/>
            <person name="Hug L.A."/>
            <person name="Thomas B.C."/>
            <person name="Sharon I."/>
            <person name="Castelle C.J."/>
            <person name="Singh A."/>
            <person name="Wilkins M.J."/>
            <person name="Williams K.H."/>
            <person name="Banfield J.F."/>
        </authorList>
    </citation>
    <scope>NUCLEOTIDE SEQUENCE [LARGE SCALE GENOMIC DNA]</scope>
</reference>
<dbReference type="InterPro" id="IPR043719">
    <property type="entry name" value="DUF5660"/>
</dbReference>
<dbReference type="EMBL" id="LCEY01000026">
    <property type="protein sequence ID" value="KKS80145.1"/>
    <property type="molecule type" value="Genomic_DNA"/>
</dbReference>
<accession>A0A0G1C3B9</accession>
<sequence>MNDKNPKTKAQKISRQANVLESFKDIGGNTLKTMRQDLLKGSSEELARQLFGLSPAPRKFEGEINPGEDLVIDEVFSGKREGTEKAQKQVAFERRLHQEEKELLDQKSGEIKLQLGAIMQEMQALAQATPELAKEIEIAAVQAPVNPGLYHVIFFQKILEFIKSFRKKINNASDWLYSVNKRAAKKNAWGARYQQHGAKYLLSGEHYLTRSAG</sequence>
<name>A0A0G1C3B9_9BACT</name>
<comment type="caution">
    <text evidence="2">The sequence shown here is derived from an EMBL/GenBank/DDBJ whole genome shotgun (WGS) entry which is preliminary data.</text>
</comment>
<organism evidence="2 3">
    <name type="scientific">Candidatus Woesebacteria bacterium GW2011_GWC1_43_10b</name>
    <dbReference type="NCBI Taxonomy" id="1618585"/>
    <lineage>
        <taxon>Bacteria</taxon>
        <taxon>Candidatus Woeseibacteriota</taxon>
    </lineage>
</organism>
<dbReference type="Pfam" id="PF18904">
    <property type="entry name" value="DUF5660"/>
    <property type="match status" value="1"/>
</dbReference>
<feature type="domain" description="DUF5660" evidence="1">
    <location>
        <begin position="107"/>
        <end position="213"/>
    </location>
</feature>
<proteinExistence type="predicted"/>